<evidence type="ECO:0000313" key="5">
    <source>
        <dbReference type="Proteomes" id="UP000298030"/>
    </source>
</evidence>
<dbReference type="STRING" id="71717.A0A4Y7SNQ2"/>
<dbReference type="GO" id="GO:0000978">
    <property type="term" value="F:RNA polymerase II cis-regulatory region sequence-specific DNA binding"/>
    <property type="evidence" value="ECO:0007669"/>
    <property type="project" value="TreeGrafter"/>
</dbReference>
<comment type="caution">
    <text evidence="4">The sequence shown here is derived from an EMBL/GenBank/DDBJ whole genome shotgun (WGS) entry which is preliminary data.</text>
</comment>
<dbReference type="GO" id="GO:0005634">
    <property type="term" value="C:nucleus"/>
    <property type="evidence" value="ECO:0007669"/>
    <property type="project" value="TreeGrafter"/>
</dbReference>
<dbReference type="PROSITE" id="PS00028">
    <property type="entry name" value="ZINC_FINGER_C2H2_1"/>
    <property type="match status" value="2"/>
</dbReference>
<dbReference type="GO" id="GO:0001228">
    <property type="term" value="F:DNA-binding transcription activator activity, RNA polymerase II-specific"/>
    <property type="evidence" value="ECO:0007669"/>
    <property type="project" value="TreeGrafter"/>
</dbReference>
<evidence type="ECO:0000259" key="3">
    <source>
        <dbReference type="PROSITE" id="PS50157"/>
    </source>
</evidence>
<organism evidence="4 5">
    <name type="scientific">Coprinellus micaceus</name>
    <name type="common">Glistening ink-cap mushroom</name>
    <name type="synonym">Coprinus micaceus</name>
    <dbReference type="NCBI Taxonomy" id="71717"/>
    <lineage>
        <taxon>Eukaryota</taxon>
        <taxon>Fungi</taxon>
        <taxon>Dikarya</taxon>
        <taxon>Basidiomycota</taxon>
        <taxon>Agaricomycotina</taxon>
        <taxon>Agaricomycetes</taxon>
        <taxon>Agaricomycetidae</taxon>
        <taxon>Agaricales</taxon>
        <taxon>Agaricineae</taxon>
        <taxon>Psathyrellaceae</taxon>
        <taxon>Coprinellus</taxon>
    </lineage>
</organism>
<dbReference type="PANTHER" id="PTHR46451:SF1">
    <property type="entry name" value="RAS-RESPONSIVE ELEMENT-BINDING PROTEIN 1"/>
    <property type="match status" value="1"/>
</dbReference>
<sequence>MDSELYGNGHYGAQVGPNVHLSSESLTRATYASDGSGYVTHPTQNPGGYQSSPYITGFRQSPNLYDAGQGSYPSTIFPESSQRTGTNATTSLGPAQDAGSMNHLSNFDANHYEATFDFDTPQVSGASGNGSMFDHYGPSSLRNTSISDHRTPPSPPTLSGTPISRSHHSNTHVHSHSSTPSTNTIPLYSPAMSSPPHPMTSYPRKSSPNTPPSSLFPKVHPPKLANGPGFDLPPSSPEVNFAYGDSTLTHPQHRRHMHTMHSSNGTPSMSPSIPMSTNAPVNWNSGHSLEAISDVLRQRAYSSSLSPSSATTPTLPATLLGGGDGGRLLPPSGASAVPLSHRAPYGSVRGTSTSSSVTPPLDIPTADPGSKAEPNSSAPPPLSGRDGDIVMGSLKASRGGQSTFASLQRKEAPSTPSSARSAVQESSDNGPDSHVQPPAKKKKKSKMHTCEICSKKFPRPSGLRTHMNTHNNARPYPCGFPGCTRTFGVRSNAKRHLRTHGIVPPPSNASNSNGEGTYIVGFSPPVIAPAPVGSAGMGIGADGSFVTDGTMVDGESKTKLGRTPFFKLRWMPPSLTSRTNAAKLKPVDELTGEVSEEETESEEGEEEGDGSDRDHDDCSGDGLEEARDSGPEALGGANGSMLPPSLGSISMPSLMSSTAGANGSLSANAIPPNGPSRASCYPSVYSMSTSTTGNSASNHQGCMCPFSPCLSNPCRAMNGISSYASSPGIDHSTISLGPYAQTSSLRSMSMPDFTMGSLNLVGSPAMGSLTISSSTPSPLSRSMDLGFGGIFASSGMSIGASSLYARRVANGMNTGHHAHLLASA</sequence>
<proteinExistence type="predicted"/>
<dbReference type="InterPro" id="IPR036236">
    <property type="entry name" value="Znf_C2H2_sf"/>
</dbReference>
<feature type="compositionally biased region" description="Low complexity" evidence="2">
    <location>
        <begin position="346"/>
        <end position="358"/>
    </location>
</feature>
<keyword evidence="1" id="KW-0479">Metal-binding</keyword>
<dbReference type="InterPro" id="IPR052795">
    <property type="entry name" value="RREB1"/>
</dbReference>
<feature type="compositionally biased region" description="Acidic residues" evidence="2">
    <location>
        <begin position="590"/>
        <end position="609"/>
    </location>
</feature>
<reference evidence="4 5" key="1">
    <citation type="journal article" date="2019" name="Nat. Ecol. Evol.">
        <title>Megaphylogeny resolves global patterns of mushroom evolution.</title>
        <authorList>
            <person name="Varga T."/>
            <person name="Krizsan K."/>
            <person name="Foldi C."/>
            <person name="Dima B."/>
            <person name="Sanchez-Garcia M."/>
            <person name="Sanchez-Ramirez S."/>
            <person name="Szollosi G.J."/>
            <person name="Szarkandi J.G."/>
            <person name="Papp V."/>
            <person name="Albert L."/>
            <person name="Andreopoulos W."/>
            <person name="Angelini C."/>
            <person name="Antonin V."/>
            <person name="Barry K.W."/>
            <person name="Bougher N.L."/>
            <person name="Buchanan P."/>
            <person name="Buyck B."/>
            <person name="Bense V."/>
            <person name="Catcheside P."/>
            <person name="Chovatia M."/>
            <person name="Cooper J."/>
            <person name="Damon W."/>
            <person name="Desjardin D."/>
            <person name="Finy P."/>
            <person name="Geml J."/>
            <person name="Haridas S."/>
            <person name="Hughes K."/>
            <person name="Justo A."/>
            <person name="Karasinski D."/>
            <person name="Kautmanova I."/>
            <person name="Kiss B."/>
            <person name="Kocsube S."/>
            <person name="Kotiranta H."/>
            <person name="LaButti K.M."/>
            <person name="Lechner B.E."/>
            <person name="Liimatainen K."/>
            <person name="Lipzen A."/>
            <person name="Lukacs Z."/>
            <person name="Mihaltcheva S."/>
            <person name="Morgado L.N."/>
            <person name="Niskanen T."/>
            <person name="Noordeloos M.E."/>
            <person name="Ohm R.A."/>
            <person name="Ortiz-Santana B."/>
            <person name="Ovrebo C."/>
            <person name="Racz N."/>
            <person name="Riley R."/>
            <person name="Savchenko A."/>
            <person name="Shiryaev A."/>
            <person name="Soop K."/>
            <person name="Spirin V."/>
            <person name="Szebenyi C."/>
            <person name="Tomsovsky M."/>
            <person name="Tulloss R.E."/>
            <person name="Uehling J."/>
            <person name="Grigoriev I.V."/>
            <person name="Vagvolgyi C."/>
            <person name="Papp T."/>
            <person name="Martin F.M."/>
            <person name="Miettinen O."/>
            <person name="Hibbett D.S."/>
            <person name="Nagy L.G."/>
        </authorList>
    </citation>
    <scope>NUCLEOTIDE SEQUENCE [LARGE SCALE GENOMIC DNA]</scope>
    <source>
        <strain evidence="4 5">FP101781</strain>
    </source>
</reference>
<keyword evidence="5" id="KW-1185">Reference proteome</keyword>
<feature type="region of interest" description="Disordered" evidence="2">
    <location>
        <begin position="76"/>
        <end position="104"/>
    </location>
</feature>
<accession>A0A4Y7SNQ2</accession>
<feature type="region of interest" description="Disordered" evidence="2">
    <location>
        <begin position="127"/>
        <end position="221"/>
    </location>
</feature>
<dbReference type="Gene3D" id="3.30.160.60">
    <property type="entry name" value="Classic Zinc Finger"/>
    <property type="match status" value="2"/>
</dbReference>
<feature type="compositionally biased region" description="Basic and acidic residues" evidence="2">
    <location>
        <begin position="610"/>
        <end position="630"/>
    </location>
</feature>
<evidence type="ECO:0000256" key="2">
    <source>
        <dbReference type="SAM" id="MobiDB-lite"/>
    </source>
</evidence>
<feature type="compositionally biased region" description="Polar residues" evidence="2">
    <location>
        <begin position="414"/>
        <end position="430"/>
    </location>
</feature>
<dbReference type="SUPFAM" id="SSF57667">
    <property type="entry name" value="beta-beta-alpha zinc fingers"/>
    <property type="match status" value="1"/>
</dbReference>
<feature type="domain" description="C2H2-type" evidence="3">
    <location>
        <begin position="476"/>
        <end position="505"/>
    </location>
</feature>
<gene>
    <name evidence="4" type="ORF">FA13DRAFT_1715455</name>
</gene>
<dbReference type="Proteomes" id="UP000298030">
    <property type="component" value="Unassembled WGS sequence"/>
</dbReference>
<feature type="compositionally biased region" description="Polar residues" evidence="2">
    <location>
        <begin position="76"/>
        <end position="93"/>
    </location>
</feature>
<dbReference type="SMART" id="SM00355">
    <property type="entry name" value="ZnF_C2H2"/>
    <property type="match status" value="2"/>
</dbReference>
<dbReference type="AlphaFoldDB" id="A0A4Y7SNQ2"/>
<evidence type="ECO:0000313" key="4">
    <source>
        <dbReference type="EMBL" id="TEB23392.1"/>
    </source>
</evidence>
<dbReference type="EMBL" id="QPFP01000079">
    <property type="protein sequence ID" value="TEB23392.1"/>
    <property type="molecule type" value="Genomic_DNA"/>
</dbReference>
<feature type="compositionally biased region" description="Low complexity" evidence="2">
    <location>
        <begin position="304"/>
        <end position="319"/>
    </location>
</feature>
<feature type="region of interest" description="Disordered" evidence="2">
    <location>
        <begin position="579"/>
        <end position="649"/>
    </location>
</feature>
<dbReference type="InterPro" id="IPR013087">
    <property type="entry name" value="Znf_C2H2_type"/>
</dbReference>
<feature type="compositionally biased region" description="Basic residues" evidence="2">
    <location>
        <begin position="165"/>
        <end position="175"/>
    </location>
</feature>
<dbReference type="OrthoDB" id="6077919at2759"/>
<keyword evidence="1" id="KW-0862">Zinc</keyword>
<feature type="region of interest" description="Disordered" evidence="2">
    <location>
        <begin position="304"/>
        <end position="449"/>
    </location>
</feature>
<feature type="domain" description="C2H2-type" evidence="3">
    <location>
        <begin position="448"/>
        <end position="475"/>
    </location>
</feature>
<keyword evidence="1" id="KW-0863">Zinc-finger</keyword>
<dbReference type="PANTHER" id="PTHR46451">
    <property type="entry name" value="RAS-RESPONSIVE ELEMENT-BINDING PROTEIN 1"/>
    <property type="match status" value="1"/>
</dbReference>
<protein>
    <recommendedName>
        <fullName evidence="3">C2H2-type domain-containing protein</fullName>
    </recommendedName>
</protein>
<evidence type="ECO:0000256" key="1">
    <source>
        <dbReference type="PROSITE-ProRule" id="PRU00042"/>
    </source>
</evidence>
<dbReference type="GO" id="GO:0008270">
    <property type="term" value="F:zinc ion binding"/>
    <property type="evidence" value="ECO:0007669"/>
    <property type="project" value="UniProtKB-KW"/>
</dbReference>
<name>A0A4Y7SNQ2_COPMI</name>
<dbReference type="PROSITE" id="PS50157">
    <property type="entry name" value="ZINC_FINGER_C2H2_2"/>
    <property type="match status" value="2"/>
</dbReference>
<dbReference type="Pfam" id="PF00096">
    <property type="entry name" value="zf-C2H2"/>
    <property type="match status" value="2"/>
</dbReference>